<proteinExistence type="predicted"/>
<dbReference type="AlphaFoldDB" id="D0A1B4"/>
<protein>
    <submittedName>
        <fullName evidence="1">Uncharacterized protein</fullName>
    </submittedName>
</protein>
<dbReference type="EMBL" id="FN554973">
    <property type="protein sequence ID" value="CBH15058.1"/>
    <property type="molecule type" value="Genomic_DNA"/>
</dbReference>
<dbReference type="GeneID" id="23864593"/>
<dbReference type="GeneID" id="23864571"/>
<dbReference type="RefSeq" id="XP_011777324.1">
    <property type="nucleotide sequence ID" value="XM_011779022.1"/>
</dbReference>
<evidence type="ECO:0000313" key="1">
    <source>
        <dbReference type="EMBL" id="CBH15056.1"/>
    </source>
</evidence>
<dbReference type="KEGG" id="tbg:TbgDal_X1390"/>
<name>D0A1B4_TRYB9</name>
<evidence type="ECO:0000313" key="2">
    <source>
        <dbReference type="EMBL" id="CBH15058.1"/>
    </source>
</evidence>
<organism evidence="1 3">
    <name type="scientific">Trypanosoma brucei gambiense (strain MHOM/CI/86/DAL972)</name>
    <dbReference type="NCBI Taxonomy" id="679716"/>
    <lineage>
        <taxon>Eukaryota</taxon>
        <taxon>Discoba</taxon>
        <taxon>Euglenozoa</taxon>
        <taxon>Kinetoplastea</taxon>
        <taxon>Metakinetoplastina</taxon>
        <taxon>Trypanosomatida</taxon>
        <taxon>Trypanosomatidae</taxon>
        <taxon>Trypanosoma</taxon>
    </lineage>
</organism>
<reference evidence="1" key="1">
    <citation type="submission" date="2009-09" db="EMBL/GenBank/DDBJ databases">
        <title>The genome sequence of Trypanosoma brucei gambiense: the cause of Human African trypanosomasis.</title>
        <authorList>
            <person name="Jackson A.P."/>
            <person name="Sanders M."/>
            <person name="Berry A."/>
            <person name="McQuillan J."/>
            <person name="Aslett M.A."/>
            <person name="Quail M.A."/>
            <person name="Macleod A."/>
            <person name="Melville S.E."/>
            <person name="Gibson W."/>
            <person name="Barry J.D."/>
            <person name="Berriman M."/>
            <person name="Hertz-Fowler C."/>
        </authorList>
    </citation>
    <scope>NUCLEOTIDE SEQUENCE</scope>
    <source>
        <strain evidence="1">Dal 972 clone 1</strain>
    </source>
</reference>
<dbReference type="EMBL" id="FN554973">
    <property type="protein sequence ID" value="CBH15056.1"/>
    <property type="molecule type" value="Genomic_DNA"/>
</dbReference>
<dbReference type="KEGG" id="tbg:TbgDal_X1370"/>
<sequence length="101" mass="11740">MLCTDVFLDLVSLGCPYRFWTLCFTLCLYCRIDLLCTSMKWHICGSNACVTIECICHCTIEGECSTFWYLTSAAARNDEFLNFNGRINVARWRLMFLLLLK</sequence>
<accession>D0A1B4</accession>
<gene>
    <name evidence="1" type="ORF">TbgDal_X1370</name>
    <name evidence="2" type="ORF">TbgDal_X1390</name>
</gene>
<dbReference type="Proteomes" id="UP000002316">
    <property type="component" value="Chromosome 10"/>
</dbReference>
<dbReference type="RefSeq" id="XP_011777322.1">
    <property type="nucleotide sequence ID" value="XM_011779020.1"/>
</dbReference>
<reference evidence="3" key="2">
    <citation type="journal article" date="2010" name="PLoS Negl. Trop. Dis.">
        <title>The genome sequence of Trypanosoma brucei gambiense, causative agent of chronic human african trypanosomiasis.</title>
        <authorList>
            <person name="Jackson A.P."/>
            <person name="Sanders M."/>
            <person name="Berry A."/>
            <person name="McQuillan J."/>
            <person name="Aslett M.A."/>
            <person name="Quail M.A."/>
            <person name="Chukualim B."/>
            <person name="Capewell P."/>
            <person name="MacLeod A."/>
            <person name="Melville S.E."/>
            <person name="Gibson W."/>
            <person name="Barry J.D."/>
            <person name="Berriman M."/>
            <person name="Hertz-Fowler C."/>
        </authorList>
    </citation>
    <scope>NUCLEOTIDE SEQUENCE [LARGE SCALE GENOMIC DNA]</scope>
    <source>
        <strain evidence="3">MHOM/CI/86/DAL972</strain>
    </source>
</reference>
<evidence type="ECO:0000313" key="3">
    <source>
        <dbReference type="Proteomes" id="UP000002316"/>
    </source>
</evidence>